<feature type="transmembrane region" description="Helical" evidence="1">
    <location>
        <begin position="72"/>
        <end position="93"/>
    </location>
</feature>
<accession>A0A4Q2SNF2</accession>
<dbReference type="Proteomes" id="UP000291101">
    <property type="component" value="Unassembled WGS sequence"/>
</dbReference>
<gene>
    <name evidence="2" type="ORF">EUA94_15530</name>
</gene>
<organism evidence="2 3">
    <name type="scientific">Nocardioides zhouii</name>
    <dbReference type="NCBI Taxonomy" id="1168729"/>
    <lineage>
        <taxon>Bacteria</taxon>
        <taxon>Bacillati</taxon>
        <taxon>Actinomycetota</taxon>
        <taxon>Actinomycetes</taxon>
        <taxon>Propionibacteriales</taxon>
        <taxon>Nocardioidaceae</taxon>
        <taxon>Nocardioides</taxon>
    </lineage>
</organism>
<keyword evidence="1" id="KW-0812">Transmembrane</keyword>
<name>A0A4Q2SNF2_9ACTN</name>
<reference evidence="2 3" key="1">
    <citation type="submission" date="2019-01" db="EMBL/GenBank/DDBJ databases">
        <title>Novel species of Nocardioides.</title>
        <authorList>
            <person name="Liu Q."/>
            <person name="X Y.-H."/>
        </authorList>
    </citation>
    <scope>NUCLEOTIDE SEQUENCE [LARGE SCALE GENOMIC DNA]</scope>
    <source>
        <strain evidence="2 3">HLT2-9</strain>
    </source>
</reference>
<proteinExistence type="predicted"/>
<evidence type="ECO:0000313" key="3">
    <source>
        <dbReference type="Proteomes" id="UP000291101"/>
    </source>
</evidence>
<keyword evidence="1" id="KW-1133">Transmembrane helix</keyword>
<keyword evidence="3" id="KW-1185">Reference proteome</keyword>
<protein>
    <submittedName>
        <fullName evidence="2">Uncharacterized protein</fullName>
    </submittedName>
</protein>
<evidence type="ECO:0000313" key="2">
    <source>
        <dbReference type="EMBL" id="RYC07286.1"/>
    </source>
</evidence>
<sequence>MTDMIDMIDMTDMEGLAGTVSAGASIPAPAVAFGPSVGGQTGDAVGAVVSEAVAPVMSAMSSMCDNVCVADVSVVCMMAGGLSLLTLLALVLATRRNTFLALVARARPRDVLRRWRCHQPAWTVLSPISLCVLRV</sequence>
<comment type="caution">
    <text evidence="2">The sequence shown here is derived from an EMBL/GenBank/DDBJ whole genome shotgun (WGS) entry which is preliminary data.</text>
</comment>
<evidence type="ECO:0000256" key="1">
    <source>
        <dbReference type="SAM" id="Phobius"/>
    </source>
</evidence>
<dbReference type="RefSeq" id="WP_129427789.1">
    <property type="nucleotide sequence ID" value="NZ_SDWV01000016.1"/>
</dbReference>
<keyword evidence="1" id="KW-0472">Membrane</keyword>
<dbReference type="AlphaFoldDB" id="A0A4Q2SNF2"/>
<dbReference type="EMBL" id="SDWV01000016">
    <property type="protein sequence ID" value="RYC07286.1"/>
    <property type="molecule type" value="Genomic_DNA"/>
</dbReference>